<dbReference type="Pfam" id="PF06172">
    <property type="entry name" value="Cupin_5"/>
    <property type="match status" value="1"/>
</dbReference>
<protein>
    <submittedName>
        <fullName evidence="2">Unannotated protein</fullName>
    </submittedName>
</protein>
<dbReference type="SUPFAM" id="SSF51182">
    <property type="entry name" value="RmlC-like cupins"/>
    <property type="match status" value="1"/>
</dbReference>
<accession>A0A6J6N9V0</accession>
<gene>
    <name evidence="2" type="ORF">UFOPK2399_00071</name>
</gene>
<dbReference type="EMBL" id="CAEZXP010000001">
    <property type="protein sequence ID" value="CAB4682927.1"/>
    <property type="molecule type" value="Genomic_DNA"/>
</dbReference>
<dbReference type="CDD" id="cd06121">
    <property type="entry name" value="cupin_YML079wp"/>
    <property type="match status" value="1"/>
</dbReference>
<dbReference type="Gene3D" id="2.60.120.10">
    <property type="entry name" value="Jelly Rolls"/>
    <property type="match status" value="1"/>
</dbReference>
<evidence type="ECO:0000313" key="2">
    <source>
        <dbReference type="EMBL" id="CAB4682927.1"/>
    </source>
</evidence>
<sequence>METRAAEIVELLGLEPLPHEGGLFAQTLVDPYSTAIYYMTEPGQFSALHRLDATEVFHHYAGASAKMLLLFPDGRVSEPVLGKDFAAGERPQVIVPAGVWQGTSTLGDWSLLGTTMAPGFTWDGFELGEAVSLMRDWPSAASRIRELTRA</sequence>
<dbReference type="InterPro" id="IPR014710">
    <property type="entry name" value="RmlC-like_jellyroll"/>
</dbReference>
<feature type="domain" description="DUF985" evidence="1">
    <location>
        <begin position="7"/>
        <end position="127"/>
    </location>
</feature>
<organism evidence="2">
    <name type="scientific">freshwater metagenome</name>
    <dbReference type="NCBI Taxonomy" id="449393"/>
    <lineage>
        <taxon>unclassified sequences</taxon>
        <taxon>metagenomes</taxon>
        <taxon>ecological metagenomes</taxon>
    </lineage>
</organism>
<dbReference type="AlphaFoldDB" id="A0A6J6N9V0"/>
<evidence type="ECO:0000259" key="1">
    <source>
        <dbReference type="Pfam" id="PF06172"/>
    </source>
</evidence>
<dbReference type="InterPro" id="IPR009327">
    <property type="entry name" value="Cupin_DUF985"/>
</dbReference>
<dbReference type="PANTHER" id="PTHR33387:SF3">
    <property type="entry name" value="DUF985 DOMAIN-CONTAINING PROTEIN"/>
    <property type="match status" value="1"/>
</dbReference>
<reference evidence="2" key="1">
    <citation type="submission" date="2020-05" db="EMBL/GenBank/DDBJ databases">
        <authorList>
            <person name="Chiriac C."/>
            <person name="Salcher M."/>
            <person name="Ghai R."/>
            <person name="Kavagutti S V."/>
        </authorList>
    </citation>
    <scope>NUCLEOTIDE SEQUENCE</scope>
</reference>
<proteinExistence type="predicted"/>
<dbReference type="InterPro" id="IPR039935">
    <property type="entry name" value="YML079W-like"/>
</dbReference>
<dbReference type="InterPro" id="IPR011051">
    <property type="entry name" value="RmlC_Cupin_sf"/>
</dbReference>
<name>A0A6J6N9V0_9ZZZZ</name>
<dbReference type="PANTHER" id="PTHR33387">
    <property type="entry name" value="RMLC-LIKE JELLY ROLL FOLD PROTEIN"/>
    <property type="match status" value="1"/>
</dbReference>